<evidence type="ECO:0008006" key="5">
    <source>
        <dbReference type="Google" id="ProtNLM"/>
    </source>
</evidence>
<protein>
    <recommendedName>
        <fullName evidence="5">GRAM domain-containing protein</fullName>
    </recommendedName>
</protein>
<feature type="transmembrane region" description="Helical" evidence="2">
    <location>
        <begin position="362"/>
        <end position="393"/>
    </location>
</feature>
<feature type="region of interest" description="Disordered" evidence="1">
    <location>
        <begin position="554"/>
        <end position="599"/>
    </location>
</feature>
<gene>
    <name evidence="3" type="ORF">LPJ53_003462</name>
</gene>
<evidence type="ECO:0000313" key="3">
    <source>
        <dbReference type="EMBL" id="KAJ1722093.1"/>
    </source>
</evidence>
<feature type="transmembrane region" description="Helical" evidence="2">
    <location>
        <begin position="472"/>
        <end position="492"/>
    </location>
</feature>
<feature type="compositionally biased region" description="Low complexity" evidence="1">
    <location>
        <begin position="30"/>
        <end position="43"/>
    </location>
</feature>
<feature type="compositionally biased region" description="Basic and acidic residues" evidence="1">
    <location>
        <begin position="1"/>
        <end position="17"/>
    </location>
</feature>
<comment type="caution">
    <text evidence="3">The sequence shown here is derived from an EMBL/GenBank/DDBJ whole genome shotgun (WGS) entry which is preliminary data.</text>
</comment>
<dbReference type="Proteomes" id="UP001149813">
    <property type="component" value="Unassembled WGS sequence"/>
</dbReference>
<feature type="compositionally biased region" description="Basic residues" evidence="1">
    <location>
        <begin position="554"/>
        <end position="566"/>
    </location>
</feature>
<feature type="compositionally biased region" description="Basic residues" evidence="1">
    <location>
        <begin position="239"/>
        <end position="252"/>
    </location>
</feature>
<feature type="compositionally biased region" description="Low complexity" evidence="1">
    <location>
        <begin position="67"/>
        <end position="77"/>
    </location>
</feature>
<feature type="region of interest" description="Disordered" evidence="1">
    <location>
        <begin position="187"/>
        <end position="252"/>
    </location>
</feature>
<feature type="compositionally biased region" description="Polar residues" evidence="1">
    <location>
        <begin position="44"/>
        <end position="61"/>
    </location>
</feature>
<dbReference type="OrthoDB" id="1708389at2759"/>
<feature type="compositionally biased region" description="Polar residues" evidence="1">
    <location>
        <begin position="926"/>
        <end position="939"/>
    </location>
</feature>
<keyword evidence="2" id="KW-0472">Membrane</keyword>
<evidence type="ECO:0000313" key="4">
    <source>
        <dbReference type="Proteomes" id="UP001149813"/>
    </source>
</evidence>
<dbReference type="AlphaFoldDB" id="A0A9W7Y157"/>
<feature type="compositionally biased region" description="Basic and acidic residues" evidence="1">
    <location>
        <begin position="78"/>
        <end position="88"/>
    </location>
</feature>
<keyword evidence="2" id="KW-0812">Transmembrane</keyword>
<feature type="region of interest" description="Disordered" evidence="1">
    <location>
        <begin position="144"/>
        <end position="167"/>
    </location>
</feature>
<dbReference type="GO" id="GO:0006915">
    <property type="term" value="P:apoptotic process"/>
    <property type="evidence" value="ECO:0007669"/>
    <property type="project" value="InterPro"/>
</dbReference>
<evidence type="ECO:0000256" key="2">
    <source>
        <dbReference type="SAM" id="Phobius"/>
    </source>
</evidence>
<dbReference type="InterPro" id="IPR037847">
    <property type="entry name" value="GRAMDC4"/>
</dbReference>
<feature type="region of interest" description="Disordered" evidence="1">
    <location>
        <begin position="816"/>
        <end position="939"/>
    </location>
</feature>
<feature type="compositionally biased region" description="Basic and acidic residues" evidence="1">
    <location>
        <begin position="202"/>
        <end position="215"/>
    </location>
</feature>
<dbReference type="EMBL" id="JANBOJ010000131">
    <property type="protein sequence ID" value="KAJ1722093.1"/>
    <property type="molecule type" value="Genomic_DNA"/>
</dbReference>
<accession>A0A9W7Y157</accession>
<name>A0A9W7Y157_9FUNG</name>
<evidence type="ECO:0000256" key="1">
    <source>
        <dbReference type="SAM" id="MobiDB-lite"/>
    </source>
</evidence>
<dbReference type="PANTHER" id="PTHR37402:SF1">
    <property type="entry name" value="GRAM DOMAIN-CONTAINING PROTEIN 4"/>
    <property type="match status" value="1"/>
</dbReference>
<feature type="region of interest" description="Disordered" evidence="1">
    <location>
        <begin position="1"/>
        <end position="110"/>
    </location>
</feature>
<keyword evidence="4" id="KW-1185">Reference proteome</keyword>
<reference evidence="3" key="1">
    <citation type="submission" date="2022-07" db="EMBL/GenBank/DDBJ databases">
        <title>Phylogenomic reconstructions and comparative analyses of Kickxellomycotina fungi.</title>
        <authorList>
            <person name="Reynolds N.K."/>
            <person name="Stajich J.E."/>
            <person name="Barry K."/>
            <person name="Grigoriev I.V."/>
            <person name="Crous P."/>
            <person name="Smith M.E."/>
        </authorList>
    </citation>
    <scope>NUCLEOTIDE SEQUENCE</scope>
    <source>
        <strain evidence="3">NBRC 32514</strain>
    </source>
</reference>
<keyword evidence="2" id="KW-1133">Transmembrane helix</keyword>
<feature type="compositionally biased region" description="Basic and acidic residues" evidence="1">
    <location>
        <begin position="581"/>
        <end position="599"/>
    </location>
</feature>
<dbReference type="PANTHER" id="PTHR37402">
    <property type="entry name" value="GRAM DOMAIN-CONTAINING PROTEIN 4"/>
    <property type="match status" value="1"/>
</dbReference>
<organism evidence="3 4">
    <name type="scientific">Coemansia erecta</name>
    <dbReference type="NCBI Taxonomy" id="147472"/>
    <lineage>
        <taxon>Eukaryota</taxon>
        <taxon>Fungi</taxon>
        <taxon>Fungi incertae sedis</taxon>
        <taxon>Zoopagomycota</taxon>
        <taxon>Kickxellomycotina</taxon>
        <taxon>Kickxellomycetes</taxon>
        <taxon>Kickxellales</taxon>
        <taxon>Kickxellaceae</taxon>
        <taxon>Coemansia</taxon>
    </lineage>
</organism>
<feature type="compositionally biased region" description="Polar residues" evidence="1">
    <location>
        <begin position="150"/>
        <end position="160"/>
    </location>
</feature>
<feature type="region of interest" description="Disordered" evidence="1">
    <location>
        <begin position="741"/>
        <end position="801"/>
    </location>
</feature>
<proteinExistence type="predicted"/>
<sequence>MLHAVSERTFRSGERDSSSISERRRRLSRSSRGSLGALFGRLSHTNLPQTGVYSDSTTNASMPLFDTETSLSTTSSNESDKLLTKDTVENDDTQQHDSTPPATSDAPDTQKMPAAFERSTTFTAKYLAEPAPGMWEGGKTLKKSVRFHQQHQQSGNQTPRPNMPLEPDECADAQMPWLIEQMGMGERPFSSLFNDEGSEAGEGEREGGNGDKDGDGGNGNDDNGEGDGDRDRDDGGSPGRKHRYSKARYERKRKRKHAFEVLKHRVTEARIGIPLDPPTPTIEAFRRPDGTADYVGYGCSLVKHFADTRLQHKLDYRHDSGDPCKLDKFLITLQRLVEVSAPYQRFLVWLYKLARWDNPRQSLWWCAVYFFLLYMGMMTAFMWMVPVFVIAYYRLRPHHAHNWLAFDRPGTSIIPNKIVQDASSGTIGKGLVANRMWDLWRETLGAHVHIYLADLADWMERAKNGATWQRPWASRVVMLVFTGISIFVYLVPASVLQRLFGVCVGVQFFFLAPLQLRYERYRRMLWVVDCLLWHCPTDVELAMDTLYTQSLRRRSSHGRHHGHSRMHSHDSHDSNASSAYHSHDDCDGAEKEHGQAAARGPREYVRRMYSDMMYAYNPLAKRRYPPVMILQTASSASLDRLGDESDGSTDINAVHEALSAGRRLGKRILLGAGDAEFEDDRYTGIGGNTADDARSYHLPSMMGPSEEQEWMQRAGLFKPISRTYSVDSLVSMDKGRVLERPTSLRHTRRVSDEDVPSILMDGNDGASRTVVSGGSGSSDSDKSAGSNGAEGRGAGRSLLGRAKDQISSKLKRTLIHHSKTSPDPEIPGKSAGPGGPPILRHSIAIPPSDMPSAGERRTKSMQVLPGDALDGSSGDKGDSGTTSKIVAGDKGDSGAAPGPVYSLGSKLAGDLGRQESRNSPDGGASLDSNTTSVGSSSLELTHEANELASLRNKNARSAGNVVDLKSLYAFRCVHQGKYGTLFVTEDRFVFRRSRIMGGRRSSVSSYLLSNVVAIRKSAGHFGKSHGIQLLLNDGKPYHFYGLPKRDDVFGYLLVRCGNNHAY</sequence>